<dbReference type="SUPFAM" id="SSF46689">
    <property type="entry name" value="Homeodomain-like"/>
    <property type="match status" value="1"/>
</dbReference>
<dbReference type="InterPro" id="IPR050109">
    <property type="entry name" value="HTH-type_TetR-like_transc_reg"/>
</dbReference>
<name>A0A6J6ATH2_9ZZZZ</name>
<protein>
    <submittedName>
        <fullName evidence="5">Unannotated protein</fullName>
    </submittedName>
</protein>
<sequence>MAHQSDSVESSGLIAVDGRTARKNSNRDAVVEAALQLFQAGARDVKMEDLAEAAGVSVRSVYRYFANVDEVLEAAMMANLSLYGHLFEIDNLGQGPLPERIRNLVAARLNLITAAYPMITAVLRHVHTDNAIGAQARWRLQHMYLQNSEMFRSEFSRMTAVESRQIAAAIDSLLSYYTVDSMLNRLGFSTEEAEAALVHGLELLLRPWQDHESASK</sequence>
<organism evidence="5">
    <name type="scientific">freshwater metagenome</name>
    <dbReference type="NCBI Taxonomy" id="449393"/>
    <lineage>
        <taxon>unclassified sequences</taxon>
        <taxon>metagenomes</taxon>
        <taxon>ecological metagenomes</taxon>
    </lineage>
</organism>
<dbReference type="Gene3D" id="1.10.357.10">
    <property type="entry name" value="Tetracycline Repressor, domain 2"/>
    <property type="match status" value="1"/>
</dbReference>
<gene>
    <name evidence="5" type="ORF">UFOPK1358_00092</name>
</gene>
<feature type="domain" description="HTH tetR-type" evidence="4">
    <location>
        <begin position="24"/>
        <end position="83"/>
    </location>
</feature>
<dbReference type="PANTHER" id="PTHR30055">
    <property type="entry name" value="HTH-TYPE TRANSCRIPTIONAL REGULATOR RUTR"/>
    <property type="match status" value="1"/>
</dbReference>
<evidence type="ECO:0000256" key="2">
    <source>
        <dbReference type="ARBA" id="ARBA00023125"/>
    </source>
</evidence>
<dbReference type="GO" id="GO:0000976">
    <property type="term" value="F:transcription cis-regulatory region binding"/>
    <property type="evidence" value="ECO:0007669"/>
    <property type="project" value="TreeGrafter"/>
</dbReference>
<dbReference type="Pfam" id="PF00440">
    <property type="entry name" value="TetR_N"/>
    <property type="match status" value="1"/>
</dbReference>
<proteinExistence type="predicted"/>
<dbReference type="InterPro" id="IPR009057">
    <property type="entry name" value="Homeodomain-like_sf"/>
</dbReference>
<dbReference type="InterPro" id="IPR001647">
    <property type="entry name" value="HTH_TetR"/>
</dbReference>
<dbReference type="AlphaFoldDB" id="A0A6J6ATH2"/>
<evidence type="ECO:0000256" key="1">
    <source>
        <dbReference type="ARBA" id="ARBA00023015"/>
    </source>
</evidence>
<reference evidence="5" key="1">
    <citation type="submission" date="2020-05" db="EMBL/GenBank/DDBJ databases">
        <authorList>
            <person name="Chiriac C."/>
            <person name="Salcher M."/>
            <person name="Ghai R."/>
            <person name="Kavagutti S V."/>
        </authorList>
    </citation>
    <scope>NUCLEOTIDE SEQUENCE</scope>
</reference>
<dbReference type="PROSITE" id="PS50977">
    <property type="entry name" value="HTH_TETR_2"/>
    <property type="match status" value="1"/>
</dbReference>
<keyword evidence="2" id="KW-0238">DNA-binding</keyword>
<dbReference type="PRINTS" id="PR00455">
    <property type="entry name" value="HTHTETR"/>
</dbReference>
<evidence type="ECO:0000256" key="3">
    <source>
        <dbReference type="ARBA" id="ARBA00023163"/>
    </source>
</evidence>
<evidence type="ECO:0000259" key="4">
    <source>
        <dbReference type="PROSITE" id="PS50977"/>
    </source>
</evidence>
<dbReference type="GO" id="GO:0003700">
    <property type="term" value="F:DNA-binding transcription factor activity"/>
    <property type="evidence" value="ECO:0007669"/>
    <property type="project" value="TreeGrafter"/>
</dbReference>
<dbReference type="EMBL" id="CAEZSF010000004">
    <property type="protein sequence ID" value="CAB4529815.1"/>
    <property type="molecule type" value="Genomic_DNA"/>
</dbReference>
<keyword evidence="3" id="KW-0804">Transcription</keyword>
<keyword evidence="1" id="KW-0805">Transcription regulation</keyword>
<dbReference type="PANTHER" id="PTHR30055:SF234">
    <property type="entry name" value="HTH-TYPE TRANSCRIPTIONAL REGULATOR BETI"/>
    <property type="match status" value="1"/>
</dbReference>
<accession>A0A6J6ATH2</accession>
<evidence type="ECO:0000313" key="5">
    <source>
        <dbReference type="EMBL" id="CAB4529815.1"/>
    </source>
</evidence>